<organism evidence="15 16">
    <name type="scientific">Lactobacillus porci</name>
    <dbReference type="NCBI Taxonomy" id="2012477"/>
    <lineage>
        <taxon>Bacteria</taxon>
        <taxon>Bacillati</taxon>
        <taxon>Bacillota</taxon>
        <taxon>Bacilli</taxon>
        <taxon>Lactobacillales</taxon>
        <taxon>Lactobacillaceae</taxon>
        <taxon>Lactobacillus</taxon>
    </lineage>
</organism>
<dbReference type="GO" id="GO:0016887">
    <property type="term" value="F:ATP hydrolysis activity"/>
    <property type="evidence" value="ECO:0007669"/>
    <property type="project" value="InterPro"/>
</dbReference>
<dbReference type="InterPro" id="IPR025857">
    <property type="entry name" value="MacB_PCD"/>
</dbReference>
<dbReference type="InterPro" id="IPR003593">
    <property type="entry name" value="AAA+_ATPase"/>
</dbReference>
<evidence type="ECO:0000256" key="13">
    <source>
        <dbReference type="SAM" id="Phobius"/>
    </source>
</evidence>
<dbReference type="Pfam" id="PF12704">
    <property type="entry name" value="MacB_PCD"/>
    <property type="match status" value="1"/>
</dbReference>
<feature type="transmembrane region" description="Helical" evidence="13">
    <location>
        <begin position="632"/>
        <end position="650"/>
    </location>
</feature>
<accession>A0A6A8MGG5</accession>
<dbReference type="RefSeq" id="WP_154549513.1">
    <property type="nucleotide sequence ID" value="NZ_VUMX01000045.1"/>
</dbReference>
<proteinExistence type="inferred from homology"/>
<sequence>MPVLELKNVKKFYKMPGGGRFEALHGVSAKFNAGEMVAIVGESGSGKSTLMNTIGGLDSDFEGEILYEGKNLRDFSTKEMVNYHKKSIGFIFQNFNLIPHLDLIDNVSIAMTLSNVGEDFRRQRAKDLLKQVGLEEHMYKKPDQLSGGQKQRVAIARALVNDPDVIIADEPTGALDAETTDVILDMIRDIAVEGKLVLMVTHSEKVAAHCSRVLRIDRGQIVDDHEQKPIEHQQIDRENIVVHNMSLWKAIKLAFKNMKAKFGRNALVATGMGIGIMSVILMLSLGKGVTSYVSGQMNTYSNPLVAEIQKTSSQKMQQKKMQDVQKGDSAALAKQQQENMNSLSGTSATNSFSSKDLRKLKRIKHVKKLQKGYTAISLGTNQISYKKKRATLIYLKTVNDAIAKSEIKHGRLPKAGKDEVMIDNGTAETLGKHMIGKTIKAHLQLGTKTIDKKVKVVGTYEQAGNSGSMSTILLPYSDLKQLFKDNGLTLKPNVVYLTSSEQKYTEAIKTKAKDLGFAGSMQEQMTQMFDSILSVLTYVLTAIAAVSLVVSAIMILVVLNISVVERTQEIGVMKALGARRKDIRRIFSSEAFLIGLGSGIVGVLLTWLLSLAINHYTISAFKAAVVTLTPQYALTGVVVSVVISMIAGILPSNHASKLDPVDALRKE</sequence>
<keyword evidence="10 13" id="KW-0472">Membrane</keyword>
<dbReference type="PROSITE" id="PS50893">
    <property type="entry name" value="ABC_TRANSPORTER_2"/>
    <property type="match status" value="1"/>
</dbReference>
<evidence type="ECO:0000256" key="1">
    <source>
        <dbReference type="ARBA" id="ARBA00004429"/>
    </source>
</evidence>
<dbReference type="CDD" id="cd03255">
    <property type="entry name" value="ABC_MJ0796_LolCDE_FtsE"/>
    <property type="match status" value="1"/>
</dbReference>
<dbReference type="EMBL" id="VUMX01000045">
    <property type="protein sequence ID" value="MST87907.1"/>
    <property type="molecule type" value="Genomic_DNA"/>
</dbReference>
<dbReference type="SMART" id="SM00382">
    <property type="entry name" value="AAA"/>
    <property type="match status" value="1"/>
</dbReference>
<dbReference type="AlphaFoldDB" id="A0A6A8MGG5"/>
<dbReference type="PANTHER" id="PTHR24220">
    <property type="entry name" value="IMPORT ATP-BINDING PROTEIN"/>
    <property type="match status" value="1"/>
</dbReference>
<dbReference type="PANTHER" id="PTHR24220:SF692">
    <property type="entry name" value="ABC TRANSPORTER DOMAIN-CONTAINING PROTEIN"/>
    <property type="match status" value="1"/>
</dbReference>
<dbReference type="PROSITE" id="PS00211">
    <property type="entry name" value="ABC_TRANSPORTER_1"/>
    <property type="match status" value="1"/>
</dbReference>
<dbReference type="GO" id="GO:0005886">
    <property type="term" value="C:plasma membrane"/>
    <property type="evidence" value="ECO:0007669"/>
    <property type="project" value="UniProtKB-SubCell"/>
</dbReference>
<keyword evidence="5 13" id="KW-0812">Transmembrane</keyword>
<feature type="region of interest" description="Disordered" evidence="12">
    <location>
        <begin position="311"/>
        <end position="351"/>
    </location>
</feature>
<keyword evidence="3" id="KW-1003">Cell membrane</keyword>
<keyword evidence="2" id="KW-0813">Transport</keyword>
<evidence type="ECO:0000256" key="3">
    <source>
        <dbReference type="ARBA" id="ARBA00022475"/>
    </source>
</evidence>
<keyword evidence="6" id="KW-0547">Nucleotide-binding</keyword>
<comment type="caution">
    <text evidence="15">The sequence shown here is derived from an EMBL/GenBank/DDBJ whole genome shotgun (WGS) entry which is preliminary data.</text>
</comment>
<evidence type="ECO:0000256" key="7">
    <source>
        <dbReference type="ARBA" id="ARBA00022840"/>
    </source>
</evidence>
<evidence type="ECO:0000256" key="9">
    <source>
        <dbReference type="ARBA" id="ARBA00022989"/>
    </source>
</evidence>
<dbReference type="Pfam" id="PF00005">
    <property type="entry name" value="ABC_tran"/>
    <property type="match status" value="1"/>
</dbReference>
<dbReference type="InterPro" id="IPR003838">
    <property type="entry name" value="ABC3_permease_C"/>
</dbReference>
<dbReference type="Proteomes" id="UP000438120">
    <property type="component" value="Unassembled WGS sequence"/>
</dbReference>
<evidence type="ECO:0000256" key="11">
    <source>
        <dbReference type="ARBA" id="ARBA00038388"/>
    </source>
</evidence>
<keyword evidence="8" id="KW-0029">Amino-acid transport</keyword>
<dbReference type="InterPro" id="IPR003439">
    <property type="entry name" value="ABC_transporter-like_ATP-bd"/>
</dbReference>
<dbReference type="InterPro" id="IPR017911">
    <property type="entry name" value="MacB-like_ATP-bd"/>
</dbReference>
<feature type="transmembrane region" description="Helical" evidence="13">
    <location>
        <begin position="591"/>
        <end position="612"/>
    </location>
</feature>
<evidence type="ECO:0000259" key="14">
    <source>
        <dbReference type="PROSITE" id="PS50893"/>
    </source>
</evidence>
<feature type="transmembrane region" description="Helical" evidence="13">
    <location>
        <begin position="535"/>
        <end position="559"/>
    </location>
</feature>
<evidence type="ECO:0000256" key="10">
    <source>
        <dbReference type="ARBA" id="ARBA00023136"/>
    </source>
</evidence>
<feature type="compositionally biased region" description="Polar residues" evidence="12">
    <location>
        <begin position="334"/>
        <end position="351"/>
    </location>
</feature>
<evidence type="ECO:0000313" key="16">
    <source>
        <dbReference type="Proteomes" id="UP000438120"/>
    </source>
</evidence>
<reference evidence="15 16" key="1">
    <citation type="submission" date="2019-08" db="EMBL/GenBank/DDBJ databases">
        <title>In-depth cultivation of the pig gut microbiome towards novel bacterial diversity and tailored functional studies.</title>
        <authorList>
            <person name="Wylensek D."/>
            <person name="Hitch T.C.A."/>
            <person name="Clavel T."/>
        </authorList>
    </citation>
    <scope>NUCLEOTIDE SEQUENCE [LARGE SCALE GENOMIC DNA]</scope>
    <source>
        <strain evidence="15 16">Bifido-178-WT-2B</strain>
    </source>
</reference>
<protein>
    <submittedName>
        <fullName evidence="15">ATP-binding cassette domain-containing protein</fullName>
    </submittedName>
</protein>
<dbReference type="InterPro" id="IPR027417">
    <property type="entry name" value="P-loop_NTPase"/>
</dbReference>
<dbReference type="GO" id="GO:0005524">
    <property type="term" value="F:ATP binding"/>
    <property type="evidence" value="ECO:0007669"/>
    <property type="project" value="UniProtKB-KW"/>
</dbReference>
<name>A0A6A8MGG5_9LACO</name>
<dbReference type="FunFam" id="3.40.50.300:FF:000032">
    <property type="entry name" value="Export ABC transporter ATP-binding protein"/>
    <property type="match status" value="1"/>
</dbReference>
<gene>
    <name evidence="15" type="ORF">FYJ62_09885</name>
</gene>
<evidence type="ECO:0000256" key="5">
    <source>
        <dbReference type="ARBA" id="ARBA00022692"/>
    </source>
</evidence>
<comment type="similarity">
    <text evidence="11">Belongs to the ABC transporter superfamily. Macrolide exporter (TC 3.A.1.122) family.</text>
</comment>
<dbReference type="InterPro" id="IPR017871">
    <property type="entry name" value="ABC_transporter-like_CS"/>
</dbReference>
<evidence type="ECO:0000256" key="2">
    <source>
        <dbReference type="ARBA" id="ARBA00022448"/>
    </source>
</evidence>
<dbReference type="Pfam" id="PF02687">
    <property type="entry name" value="FtsX"/>
    <property type="match status" value="1"/>
</dbReference>
<keyword evidence="7 15" id="KW-0067">ATP-binding</keyword>
<feature type="transmembrane region" description="Helical" evidence="13">
    <location>
        <begin position="266"/>
        <end position="286"/>
    </location>
</feature>
<dbReference type="InterPro" id="IPR015854">
    <property type="entry name" value="ABC_transpr_LolD-like"/>
</dbReference>
<dbReference type="GO" id="GO:0006865">
    <property type="term" value="P:amino acid transport"/>
    <property type="evidence" value="ECO:0007669"/>
    <property type="project" value="UniProtKB-KW"/>
</dbReference>
<dbReference type="OrthoDB" id="2079174at2"/>
<evidence type="ECO:0000313" key="15">
    <source>
        <dbReference type="EMBL" id="MST87907.1"/>
    </source>
</evidence>
<dbReference type="SUPFAM" id="SSF52540">
    <property type="entry name" value="P-loop containing nucleoside triphosphate hydrolases"/>
    <property type="match status" value="1"/>
</dbReference>
<keyword evidence="9 13" id="KW-1133">Transmembrane helix</keyword>
<evidence type="ECO:0000256" key="8">
    <source>
        <dbReference type="ARBA" id="ARBA00022970"/>
    </source>
</evidence>
<dbReference type="GO" id="GO:0022857">
    <property type="term" value="F:transmembrane transporter activity"/>
    <property type="evidence" value="ECO:0007669"/>
    <property type="project" value="TreeGrafter"/>
</dbReference>
<dbReference type="Gene3D" id="3.40.50.300">
    <property type="entry name" value="P-loop containing nucleotide triphosphate hydrolases"/>
    <property type="match status" value="1"/>
</dbReference>
<evidence type="ECO:0000256" key="12">
    <source>
        <dbReference type="SAM" id="MobiDB-lite"/>
    </source>
</evidence>
<evidence type="ECO:0000256" key="6">
    <source>
        <dbReference type="ARBA" id="ARBA00022741"/>
    </source>
</evidence>
<evidence type="ECO:0000256" key="4">
    <source>
        <dbReference type="ARBA" id="ARBA00022519"/>
    </source>
</evidence>
<feature type="domain" description="ABC transporter" evidence="14">
    <location>
        <begin position="4"/>
        <end position="243"/>
    </location>
</feature>
<keyword evidence="16" id="KW-1185">Reference proteome</keyword>
<comment type="subcellular location">
    <subcellularLocation>
        <location evidence="1">Cell inner membrane</location>
        <topology evidence="1">Multi-pass membrane protein</topology>
    </subcellularLocation>
</comment>
<dbReference type="GO" id="GO:0098796">
    <property type="term" value="C:membrane protein complex"/>
    <property type="evidence" value="ECO:0007669"/>
    <property type="project" value="UniProtKB-ARBA"/>
</dbReference>
<keyword evidence="4" id="KW-0997">Cell inner membrane</keyword>